<comment type="similarity">
    <text evidence="9">Belongs to the glycosyltransferase 28 family.</text>
</comment>
<evidence type="ECO:0000313" key="13">
    <source>
        <dbReference type="Proteomes" id="UP000775547"/>
    </source>
</evidence>
<protein>
    <recommendedName>
        <fullName evidence="3 9">UDP-N-acetylglucosamine transferase subunit ALG13</fullName>
        <ecNumber evidence="2 9">2.4.1.141</ecNumber>
    </recommendedName>
    <alternativeName>
        <fullName evidence="7 9">Asparagine-linked glycosylation protein 13</fullName>
    </alternativeName>
</protein>
<evidence type="ECO:0000259" key="10">
    <source>
        <dbReference type="Pfam" id="PF04101"/>
    </source>
</evidence>
<evidence type="ECO:0000256" key="2">
    <source>
        <dbReference type="ARBA" id="ARBA00012614"/>
    </source>
</evidence>
<dbReference type="PANTHER" id="PTHR13069:SF21">
    <property type="entry name" value="ALKYLATED DNA REPAIR PROTEIN ALKB HOMOLOG 8"/>
    <property type="match status" value="1"/>
</dbReference>
<dbReference type="SUPFAM" id="SSF53335">
    <property type="entry name" value="S-adenosyl-L-methionine-dependent methyltransferases"/>
    <property type="match status" value="1"/>
</dbReference>
<dbReference type="SUPFAM" id="SSF53756">
    <property type="entry name" value="UDP-Glycosyltransferase/glycogen phosphorylase"/>
    <property type="match status" value="1"/>
</dbReference>
<dbReference type="GO" id="GO:0030488">
    <property type="term" value="P:tRNA methylation"/>
    <property type="evidence" value="ECO:0007669"/>
    <property type="project" value="TreeGrafter"/>
</dbReference>
<dbReference type="InterPro" id="IPR007235">
    <property type="entry name" value="Glyco_trans_28_C"/>
</dbReference>
<reference evidence="12" key="1">
    <citation type="submission" date="2020-07" db="EMBL/GenBank/DDBJ databases">
        <authorList>
            <person name="Nieuwenhuis M."/>
            <person name="Van De Peppel L.J.J."/>
        </authorList>
    </citation>
    <scope>NUCLEOTIDE SEQUENCE</scope>
    <source>
        <strain evidence="12">AP01</strain>
        <tissue evidence="12">Mycelium</tissue>
    </source>
</reference>
<comment type="catalytic activity">
    <reaction evidence="8">
        <text>an N-acetyl-alpha-D-glucosaminyl-diphospho-di-trans,poly-cis-dolichol + UDP-N-acetyl-alpha-D-glucosamine = an N,N'-diacetylchitobiosyl-diphospho-di-trans,poly-cis-dolichol + UDP + H(+)</text>
        <dbReference type="Rhea" id="RHEA:23380"/>
        <dbReference type="Rhea" id="RHEA-COMP:19507"/>
        <dbReference type="Rhea" id="RHEA-COMP:19510"/>
        <dbReference type="ChEBI" id="CHEBI:15378"/>
        <dbReference type="ChEBI" id="CHEBI:57269"/>
        <dbReference type="ChEBI" id="CHEBI:57705"/>
        <dbReference type="ChEBI" id="CHEBI:58223"/>
        <dbReference type="ChEBI" id="CHEBI:58427"/>
        <dbReference type="EC" id="2.4.1.141"/>
    </reaction>
</comment>
<dbReference type="GO" id="GO:0002098">
    <property type="term" value="P:tRNA wobble uridine modification"/>
    <property type="evidence" value="ECO:0007669"/>
    <property type="project" value="TreeGrafter"/>
</dbReference>
<dbReference type="InterPro" id="IPR051422">
    <property type="entry name" value="AlkB_tRNA_MeTrf/Diox"/>
</dbReference>
<dbReference type="GO" id="GO:0008757">
    <property type="term" value="F:S-adenosylmethionine-dependent methyltransferase activity"/>
    <property type="evidence" value="ECO:0007669"/>
    <property type="project" value="InterPro"/>
</dbReference>
<comment type="subunit">
    <text evidence="1 9">Heterodimer with ALG14 to form a functional enzyme.</text>
</comment>
<keyword evidence="4" id="KW-0489">Methyltransferase</keyword>
<evidence type="ECO:0000256" key="8">
    <source>
        <dbReference type="ARBA" id="ARBA00048184"/>
    </source>
</evidence>
<name>A0A9P7GCR6_9AGAR</name>
<dbReference type="AlphaFoldDB" id="A0A9P7GCR6"/>
<gene>
    <name evidence="9" type="primary">ALG13</name>
    <name evidence="12" type="ORF">DXG03_001168</name>
</gene>
<evidence type="ECO:0000256" key="5">
    <source>
        <dbReference type="ARBA" id="ARBA00022679"/>
    </source>
</evidence>
<dbReference type="PANTHER" id="PTHR13069">
    <property type="entry name" value="ALKYLATED DNA REPAIR PROTEIN ALKB HOMOLOG 8"/>
    <property type="match status" value="1"/>
</dbReference>
<dbReference type="GO" id="GO:0004577">
    <property type="term" value="F:N-acetylglucosaminyldiphosphodolichol N-acetylglucosaminyltransferase activity"/>
    <property type="evidence" value="ECO:0007669"/>
    <property type="project" value="UniProtKB-EC"/>
</dbReference>
<organism evidence="12 13">
    <name type="scientific">Asterophora parasitica</name>
    <dbReference type="NCBI Taxonomy" id="117018"/>
    <lineage>
        <taxon>Eukaryota</taxon>
        <taxon>Fungi</taxon>
        <taxon>Dikarya</taxon>
        <taxon>Basidiomycota</taxon>
        <taxon>Agaricomycotina</taxon>
        <taxon>Agaricomycetes</taxon>
        <taxon>Agaricomycetidae</taxon>
        <taxon>Agaricales</taxon>
        <taxon>Tricholomatineae</taxon>
        <taxon>Lyophyllaceae</taxon>
        <taxon>Asterophora</taxon>
    </lineage>
</organism>
<evidence type="ECO:0000256" key="1">
    <source>
        <dbReference type="ARBA" id="ARBA00011198"/>
    </source>
</evidence>
<evidence type="ECO:0000256" key="4">
    <source>
        <dbReference type="ARBA" id="ARBA00022603"/>
    </source>
</evidence>
<accession>A0A9P7GCR6</accession>
<keyword evidence="5 9" id="KW-0808">Transferase</keyword>
<dbReference type="OrthoDB" id="271595at2759"/>
<keyword evidence="9" id="KW-0328">Glycosyltransferase</keyword>
<dbReference type="InterPro" id="IPR013216">
    <property type="entry name" value="Methyltransf_11"/>
</dbReference>
<reference evidence="12" key="2">
    <citation type="submission" date="2021-10" db="EMBL/GenBank/DDBJ databases">
        <title>Phylogenomics reveals ancestral predisposition of the termite-cultivated fungus Termitomyces towards a domesticated lifestyle.</title>
        <authorList>
            <person name="Auxier B."/>
            <person name="Grum-Grzhimaylo A."/>
            <person name="Cardenas M.E."/>
            <person name="Lodge J.D."/>
            <person name="Laessoe T."/>
            <person name="Pedersen O."/>
            <person name="Smith M.E."/>
            <person name="Kuyper T.W."/>
            <person name="Franco-Molano E.A."/>
            <person name="Baroni T.J."/>
            <person name="Aanen D.K."/>
        </authorList>
    </citation>
    <scope>NUCLEOTIDE SEQUENCE</scope>
    <source>
        <strain evidence="12">AP01</strain>
        <tissue evidence="12">Mycelium</tissue>
    </source>
</reference>
<dbReference type="Gene3D" id="3.40.50.2000">
    <property type="entry name" value="Glycogen Phosphorylase B"/>
    <property type="match status" value="1"/>
</dbReference>
<dbReference type="GO" id="GO:0005634">
    <property type="term" value="C:nucleus"/>
    <property type="evidence" value="ECO:0007669"/>
    <property type="project" value="TreeGrafter"/>
</dbReference>
<comment type="function">
    <text evidence="6 9">Involved in protein N-glycosylation. Essential for the second step of the dolichol-linked oligosaccharide pathway.</text>
</comment>
<comment type="subcellular location">
    <subcellularLocation>
        <location evidence="9">Endoplasmic reticulum</location>
    </subcellularLocation>
</comment>
<feature type="domain" description="Glycosyl transferase family 28 C-terminal" evidence="10">
    <location>
        <begin position="3"/>
        <end position="128"/>
    </location>
</feature>
<sequence length="424" mass="46753">MLAFVTVGSTRFDSLVQAALSPPVLTSLHRKGYHQLVVQCGNSAFEFSIGDASLALVREGVHVEVWKFKPTLQEEYERADLVISHAGSGTILDVLRLGKPLIVVANPTLLDNHQQELAGALSGLGHLVNAKIPGSYLVLMPPKAVAPVVINGNPQIYEDKNVHAIYDEIASHFSSTRYKVRLKPFLPWPIISAFMSSIATGWVGLDAGTGNGKYLPLPLDRPTDILTVGLDRSINLLKIARNAGESGTTREVVWGDVLGQSWRTGVFDYAISIATIHHLATHERRIQAVKRLLQSVSPQHGRILIYVWAIEQDELSKREIPIGENGDSEGLGQDVVVPWVLSKKAPATGTEKRDGPAEQQVFNRYYHMFAKGELRGLVHDAAKDLGLHMAQQPMSTLGRGVEIVQDGWERSNYYIELKCWEIPE</sequence>
<proteinExistence type="inferred from homology"/>
<keyword evidence="9" id="KW-0256">Endoplasmic reticulum</keyword>
<dbReference type="Pfam" id="PF08241">
    <property type="entry name" value="Methyltransf_11"/>
    <property type="match status" value="1"/>
</dbReference>
<dbReference type="EMBL" id="JABCKV010000012">
    <property type="protein sequence ID" value="KAG5647209.1"/>
    <property type="molecule type" value="Genomic_DNA"/>
</dbReference>
<dbReference type="EC" id="2.4.1.141" evidence="2 9"/>
<comment type="caution">
    <text evidence="12">The sequence shown here is derived from an EMBL/GenBank/DDBJ whole genome shotgun (WGS) entry which is preliminary data.</text>
</comment>
<dbReference type="Proteomes" id="UP000775547">
    <property type="component" value="Unassembled WGS sequence"/>
</dbReference>
<feature type="domain" description="Methyltransferase type 11" evidence="11">
    <location>
        <begin position="205"/>
        <end position="294"/>
    </location>
</feature>
<evidence type="ECO:0000256" key="6">
    <source>
        <dbReference type="ARBA" id="ARBA00024804"/>
    </source>
</evidence>
<dbReference type="GO" id="GO:0005783">
    <property type="term" value="C:endoplasmic reticulum"/>
    <property type="evidence" value="ECO:0007669"/>
    <property type="project" value="UniProtKB-SubCell"/>
</dbReference>
<evidence type="ECO:0000313" key="12">
    <source>
        <dbReference type="EMBL" id="KAG5647209.1"/>
    </source>
</evidence>
<evidence type="ECO:0000256" key="3">
    <source>
        <dbReference type="ARBA" id="ARBA00017468"/>
    </source>
</evidence>
<dbReference type="GO" id="GO:0106335">
    <property type="term" value="F:tRNA (5-carboxymethyluridine(34)-5-O)-methyltransferase activity"/>
    <property type="evidence" value="ECO:0007669"/>
    <property type="project" value="TreeGrafter"/>
</dbReference>
<keyword evidence="13" id="KW-1185">Reference proteome</keyword>
<dbReference type="GO" id="GO:0000049">
    <property type="term" value="F:tRNA binding"/>
    <property type="evidence" value="ECO:0007669"/>
    <property type="project" value="TreeGrafter"/>
</dbReference>
<evidence type="ECO:0000256" key="7">
    <source>
        <dbReference type="ARBA" id="ARBA00032061"/>
    </source>
</evidence>
<evidence type="ECO:0000256" key="9">
    <source>
        <dbReference type="RuleBase" id="RU362128"/>
    </source>
</evidence>
<dbReference type="Gene3D" id="3.40.50.150">
    <property type="entry name" value="Vaccinia Virus protein VP39"/>
    <property type="match status" value="1"/>
</dbReference>
<dbReference type="Pfam" id="PF04101">
    <property type="entry name" value="Glyco_tran_28_C"/>
    <property type="match status" value="1"/>
</dbReference>
<dbReference type="InterPro" id="IPR029063">
    <property type="entry name" value="SAM-dependent_MTases_sf"/>
</dbReference>
<evidence type="ECO:0000259" key="11">
    <source>
        <dbReference type="Pfam" id="PF08241"/>
    </source>
</evidence>